<evidence type="ECO:0000313" key="2">
    <source>
        <dbReference type="EMBL" id="MBR1140926.1"/>
    </source>
</evidence>
<dbReference type="InterPro" id="IPR050697">
    <property type="entry name" value="Adenylyl/Guanylyl_Cyclase_3/4"/>
</dbReference>
<dbReference type="Gene3D" id="3.30.70.1230">
    <property type="entry name" value="Nucleotide cyclase"/>
    <property type="match status" value="1"/>
</dbReference>
<dbReference type="InterPro" id="IPR001054">
    <property type="entry name" value="A/G_cyclase"/>
</dbReference>
<name>A0ABS5GK10_9BRAD</name>
<dbReference type="Gene3D" id="1.25.40.10">
    <property type="entry name" value="Tetratricopeptide repeat domain"/>
    <property type="match status" value="1"/>
</dbReference>
<evidence type="ECO:0000259" key="1">
    <source>
        <dbReference type="PROSITE" id="PS50125"/>
    </source>
</evidence>
<dbReference type="PROSITE" id="PS50125">
    <property type="entry name" value="GUANYLATE_CYCLASE_2"/>
    <property type="match status" value="1"/>
</dbReference>
<dbReference type="Gene3D" id="3.40.50.10070">
    <property type="entry name" value="TolB, N-terminal domain"/>
    <property type="match status" value="1"/>
</dbReference>
<gene>
    <name evidence="2" type="ORF">JQ619_34775</name>
</gene>
<dbReference type="Pfam" id="PF00211">
    <property type="entry name" value="Guanylate_cyc"/>
    <property type="match status" value="1"/>
</dbReference>
<dbReference type="SUPFAM" id="SSF48452">
    <property type="entry name" value="TPR-like"/>
    <property type="match status" value="1"/>
</dbReference>
<reference evidence="3" key="1">
    <citation type="journal article" date="2021" name="ISME J.">
        <title>Evolutionary origin and ecological implication of a unique nif island in free-living Bradyrhizobium lineages.</title>
        <authorList>
            <person name="Tao J."/>
        </authorList>
    </citation>
    <scope>NUCLEOTIDE SEQUENCE [LARGE SCALE GENOMIC DNA]</scope>
    <source>
        <strain evidence="3">SZCCT0094</strain>
    </source>
</reference>
<dbReference type="InterPro" id="IPR029787">
    <property type="entry name" value="Nucleotide_cyclase"/>
</dbReference>
<dbReference type="Proteomes" id="UP001314635">
    <property type="component" value="Unassembled WGS sequence"/>
</dbReference>
<dbReference type="CDD" id="cd07302">
    <property type="entry name" value="CHD"/>
    <property type="match status" value="1"/>
</dbReference>
<evidence type="ECO:0000313" key="3">
    <source>
        <dbReference type="Proteomes" id="UP001314635"/>
    </source>
</evidence>
<dbReference type="EMBL" id="JAFCLK010000051">
    <property type="protein sequence ID" value="MBR1140926.1"/>
    <property type="molecule type" value="Genomic_DNA"/>
</dbReference>
<feature type="domain" description="Guanylate cyclase" evidence="1">
    <location>
        <begin position="7"/>
        <end position="121"/>
    </location>
</feature>
<dbReference type="InterPro" id="IPR011990">
    <property type="entry name" value="TPR-like_helical_dom_sf"/>
</dbReference>
<comment type="caution">
    <text evidence="2">The sequence shown here is derived from an EMBL/GenBank/DDBJ whole genome shotgun (WGS) entry which is preliminary data.</text>
</comment>
<protein>
    <submittedName>
        <fullName evidence="2">Tetratricopeptide repeat protein</fullName>
    </submittedName>
</protein>
<proteinExistence type="predicted"/>
<dbReference type="SUPFAM" id="SSF55073">
    <property type="entry name" value="Nucleotide cyclase"/>
    <property type="match status" value="1"/>
</dbReference>
<dbReference type="SMART" id="SM00044">
    <property type="entry name" value="CYCc"/>
    <property type="match status" value="1"/>
</dbReference>
<dbReference type="InterPro" id="IPR019734">
    <property type="entry name" value="TPR_rpt"/>
</dbReference>
<dbReference type="RefSeq" id="WP_172237256.1">
    <property type="nucleotide sequence ID" value="NZ_JABFDP010000015.1"/>
</dbReference>
<dbReference type="SMART" id="SM00028">
    <property type="entry name" value="TPR"/>
    <property type="match status" value="4"/>
</dbReference>
<accession>A0ABS5GK10</accession>
<sequence>MERRLAAIVCADVAGYARMMGADEAGTHAAFKAHRSAIHPIVLNHGGRVVKSTGDGFLVEFPSVVGAIEAAVEMQQLMAERNSHLPADRVMQFRIGVNMGDIIVDEGEVFGDGVNTAVRLEAAAQPGGIAVSEKAYLEASKHLKVVFVDGGPFRFKNIEETIHVWTWAPGADKGREPRSTSGLPPQYRTAIVGVLPFVNLSDESDDYFSDGLAEDLIHALSLQSFFRVLSRNSTFVFKKAGLSARLIAREIDATYLIQGSVRRAGSKVRVNAELITPESGEQLWVGRYDRNIGDLFAVQDDITANLCTALIPEIYRAEASVPVRLLNTDLTAWDRFLRGLSHYYRPTKSDYERSIALFREAIALDPGLAIAHAYLGTILLQGIHFGWIRNTRELWDEAMALAEASVRLDPRASFSYSLLAYVHAMQGHVEAGTEAAEKALRLNSYDMGARGVLGVCHFVKGNHREAVDLFSVAAQRGNSDPRYQWSVLSAFSHYLLGQYDAALSWARESHYQNPNHLQCLSIQAAALAQLDRTAEAADAVTGFLRAYPWMTVERLISNLRWRNPADIAHYRDGLVKAGIPLTKLTLIETKAKFGTGSAQSTHG</sequence>
<dbReference type="PANTHER" id="PTHR43081">
    <property type="entry name" value="ADENYLATE CYCLASE, TERMINAL-DIFFERENTIATION SPECIFIC-RELATED"/>
    <property type="match status" value="1"/>
</dbReference>
<dbReference type="PANTHER" id="PTHR43081:SF19">
    <property type="entry name" value="PH-SENSITIVE ADENYLATE CYCLASE RV1264"/>
    <property type="match status" value="1"/>
</dbReference>
<dbReference type="Pfam" id="PF13432">
    <property type="entry name" value="TPR_16"/>
    <property type="match status" value="1"/>
</dbReference>
<organism evidence="2 3">
    <name type="scientific">Bradyrhizobium denitrificans</name>
    <dbReference type="NCBI Taxonomy" id="2734912"/>
    <lineage>
        <taxon>Bacteria</taxon>
        <taxon>Pseudomonadati</taxon>
        <taxon>Pseudomonadota</taxon>
        <taxon>Alphaproteobacteria</taxon>
        <taxon>Hyphomicrobiales</taxon>
        <taxon>Nitrobacteraceae</taxon>
        <taxon>Bradyrhizobium</taxon>
    </lineage>
</organism>
<keyword evidence="3" id="KW-1185">Reference proteome</keyword>